<keyword evidence="2" id="KW-1185">Reference proteome</keyword>
<name>A0A4C1W826_EUMVA</name>
<organism evidence="1 2">
    <name type="scientific">Eumeta variegata</name>
    <name type="common">Bagworm moth</name>
    <name type="synonym">Eumeta japonica</name>
    <dbReference type="NCBI Taxonomy" id="151549"/>
    <lineage>
        <taxon>Eukaryota</taxon>
        <taxon>Metazoa</taxon>
        <taxon>Ecdysozoa</taxon>
        <taxon>Arthropoda</taxon>
        <taxon>Hexapoda</taxon>
        <taxon>Insecta</taxon>
        <taxon>Pterygota</taxon>
        <taxon>Neoptera</taxon>
        <taxon>Endopterygota</taxon>
        <taxon>Lepidoptera</taxon>
        <taxon>Glossata</taxon>
        <taxon>Ditrysia</taxon>
        <taxon>Tineoidea</taxon>
        <taxon>Psychidae</taxon>
        <taxon>Oiketicinae</taxon>
        <taxon>Eumeta</taxon>
    </lineage>
</organism>
<proteinExistence type="predicted"/>
<accession>A0A4C1W826</accession>
<gene>
    <name evidence="1" type="ORF">EVAR_30426_1</name>
</gene>
<dbReference type="AlphaFoldDB" id="A0A4C1W826"/>
<comment type="caution">
    <text evidence="1">The sequence shown here is derived from an EMBL/GenBank/DDBJ whole genome shotgun (WGS) entry which is preliminary data.</text>
</comment>
<protein>
    <submittedName>
        <fullName evidence="1">Uncharacterized protein</fullName>
    </submittedName>
</protein>
<evidence type="ECO:0000313" key="2">
    <source>
        <dbReference type="Proteomes" id="UP000299102"/>
    </source>
</evidence>
<sequence length="112" mass="12665">MIPKNSHLVSRSREELKAKVSRSWQISDTAPLLFYGRGRVRRMHGVWAHAQSPMHALNWESQAQCGPLGAPGKSSKYARTARDLHLPRWIDFWSAEILRYAQGGVDAKTHCG</sequence>
<dbReference type="EMBL" id="BGZK01000480">
    <property type="protein sequence ID" value="GBP46295.1"/>
    <property type="molecule type" value="Genomic_DNA"/>
</dbReference>
<reference evidence="1 2" key="1">
    <citation type="journal article" date="2019" name="Commun. Biol.">
        <title>The bagworm genome reveals a unique fibroin gene that provides high tensile strength.</title>
        <authorList>
            <person name="Kono N."/>
            <person name="Nakamura H."/>
            <person name="Ohtoshi R."/>
            <person name="Tomita M."/>
            <person name="Numata K."/>
            <person name="Arakawa K."/>
        </authorList>
    </citation>
    <scope>NUCLEOTIDE SEQUENCE [LARGE SCALE GENOMIC DNA]</scope>
</reference>
<evidence type="ECO:0000313" key="1">
    <source>
        <dbReference type="EMBL" id="GBP46295.1"/>
    </source>
</evidence>
<dbReference type="Proteomes" id="UP000299102">
    <property type="component" value="Unassembled WGS sequence"/>
</dbReference>